<protein>
    <submittedName>
        <fullName evidence="1">Uncharacterized protein</fullName>
    </submittedName>
</protein>
<dbReference type="AlphaFoldDB" id="A0A1R3IHV4"/>
<evidence type="ECO:0000313" key="2">
    <source>
        <dbReference type="Proteomes" id="UP000188268"/>
    </source>
</evidence>
<organism evidence="1 2">
    <name type="scientific">Corchorus capsularis</name>
    <name type="common">Jute</name>
    <dbReference type="NCBI Taxonomy" id="210143"/>
    <lineage>
        <taxon>Eukaryota</taxon>
        <taxon>Viridiplantae</taxon>
        <taxon>Streptophyta</taxon>
        <taxon>Embryophyta</taxon>
        <taxon>Tracheophyta</taxon>
        <taxon>Spermatophyta</taxon>
        <taxon>Magnoliopsida</taxon>
        <taxon>eudicotyledons</taxon>
        <taxon>Gunneridae</taxon>
        <taxon>Pentapetalae</taxon>
        <taxon>rosids</taxon>
        <taxon>malvids</taxon>
        <taxon>Malvales</taxon>
        <taxon>Malvaceae</taxon>
        <taxon>Grewioideae</taxon>
        <taxon>Apeibeae</taxon>
        <taxon>Corchorus</taxon>
    </lineage>
</organism>
<dbReference type="Gramene" id="OMO82101">
    <property type="protein sequence ID" value="OMO82101"/>
    <property type="gene ID" value="CCACVL1_12075"/>
</dbReference>
<accession>A0A1R3IHV4</accession>
<keyword evidence="2" id="KW-1185">Reference proteome</keyword>
<comment type="caution">
    <text evidence="1">The sequence shown here is derived from an EMBL/GenBank/DDBJ whole genome shotgun (WGS) entry which is preliminary data.</text>
</comment>
<reference evidence="1 2" key="1">
    <citation type="submission" date="2013-09" db="EMBL/GenBank/DDBJ databases">
        <title>Corchorus capsularis genome sequencing.</title>
        <authorList>
            <person name="Alam M."/>
            <person name="Haque M.S."/>
            <person name="Islam M.S."/>
            <person name="Emdad E.M."/>
            <person name="Islam M.M."/>
            <person name="Ahmed B."/>
            <person name="Halim A."/>
            <person name="Hossen Q.M.M."/>
            <person name="Hossain M.Z."/>
            <person name="Ahmed R."/>
            <person name="Khan M.M."/>
            <person name="Islam R."/>
            <person name="Rashid M.M."/>
            <person name="Khan S.A."/>
            <person name="Rahman M.S."/>
            <person name="Alam M."/>
        </authorList>
    </citation>
    <scope>NUCLEOTIDE SEQUENCE [LARGE SCALE GENOMIC DNA]</scope>
    <source>
        <strain evidence="2">cv. CVL-1</strain>
        <tissue evidence="1">Whole seedling</tissue>
    </source>
</reference>
<dbReference type="EMBL" id="AWWV01010050">
    <property type="protein sequence ID" value="OMO82101.1"/>
    <property type="molecule type" value="Genomic_DNA"/>
</dbReference>
<proteinExistence type="predicted"/>
<sequence>MPMPPPDVRLRKRVAGEFVQEAFVVSEKH</sequence>
<name>A0A1R3IHV4_COCAP</name>
<dbReference type="Proteomes" id="UP000188268">
    <property type="component" value="Unassembled WGS sequence"/>
</dbReference>
<evidence type="ECO:0000313" key="1">
    <source>
        <dbReference type="EMBL" id="OMO82101.1"/>
    </source>
</evidence>
<gene>
    <name evidence="1" type="ORF">CCACVL1_12075</name>
</gene>